<accession>L0AVT4</accession>
<dbReference type="Gene3D" id="1.25.10.10">
    <property type="entry name" value="Leucine-rich Repeat Variant"/>
    <property type="match status" value="1"/>
</dbReference>
<organism evidence="2 3">
    <name type="scientific">Theileria equi strain WA</name>
    <dbReference type="NCBI Taxonomy" id="1537102"/>
    <lineage>
        <taxon>Eukaryota</taxon>
        <taxon>Sar</taxon>
        <taxon>Alveolata</taxon>
        <taxon>Apicomplexa</taxon>
        <taxon>Aconoidasida</taxon>
        <taxon>Piroplasmida</taxon>
        <taxon>Theileriidae</taxon>
        <taxon>Theileria</taxon>
    </lineage>
</organism>
<dbReference type="eggNOG" id="KOG2160">
    <property type="taxonomic scope" value="Eukaryota"/>
</dbReference>
<proteinExistence type="predicted"/>
<sequence>MLCSSKFINDMRGISINLTNFFSSYVPLLDSFVIGPKNSLSAERTTSYSDKVTGIVKRTRYTSIIVAELLSISKSDETISDWTDLRDKFAKTETNTGDTEDFVRLAESHNDIIQELVERTYEFDRPYKYSEANNSIRFGTNKTRINKEEKREPLSKDDMEFIKGALNTVHEHENEINNAIKTINTLSENEQIDNTSKEQLLGAFDTLEDHFNDHPSNASNIIKSGLLQSFINLLKSNDHDILNSTLSIISCTLSNNESIINKASDFGLAESLLRLRHVLKATPLEPKLLSAISSSVRNGNVAEANFVKNGGLGYLSECIRSKNPKTRERAVLFLVHFLALDKLTKASIRNMRPCNIIKSLLPLEPLVQGIQYCEVCTRLFKLLLQKHRNCFTRDEMREITQLFSKDLKAITSMNQESLDEIKNVLLTLTQ</sequence>
<dbReference type="AlphaFoldDB" id="L0AVT4"/>
<dbReference type="VEuPathDB" id="PiroplasmaDB:BEWA_021960"/>
<dbReference type="OrthoDB" id="10250458at2759"/>
<dbReference type="SUPFAM" id="SSF48371">
    <property type="entry name" value="ARM repeat"/>
    <property type="match status" value="1"/>
</dbReference>
<evidence type="ECO:0008006" key="4">
    <source>
        <dbReference type="Google" id="ProtNLM"/>
    </source>
</evidence>
<keyword evidence="3" id="KW-1185">Reference proteome</keyword>
<evidence type="ECO:0000256" key="1">
    <source>
        <dbReference type="SAM" id="Coils"/>
    </source>
</evidence>
<dbReference type="PANTHER" id="PTHR19316">
    <property type="entry name" value="PROTEIN FOLDING REGULATOR"/>
    <property type="match status" value="1"/>
</dbReference>
<keyword evidence="1" id="KW-0175">Coiled coil</keyword>
<name>L0AVT4_THEEQ</name>
<dbReference type="GO" id="GO:0005783">
    <property type="term" value="C:endoplasmic reticulum"/>
    <property type="evidence" value="ECO:0007669"/>
    <property type="project" value="TreeGrafter"/>
</dbReference>
<dbReference type="InterPro" id="IPR011989">
    <property type="entry name" value="ARM-like"/>
</dbReference>
<gene>
    <name evidence="2" type="ORF">BEWA_021960</name>
</gene>
<reference evidence="2 3" key="1">
    <citation type="journal article" date="2012" name="BMC Genomics">
        <title>Comparative genomic analysis and phylogenetic position of Theileria equi.</title>
        <authorList>
            <person name="Kappmeyer L.S."/>
            <person name="Thiagarajan M."/>
            <person name="Herndon D.R."/>
            <person name="Ramsay J.D."/>
            <person name="Caler E."/>
            <person name="Djikeng A."/>
            <person name="Gillespie J.J."/>
            <person name="Lau A.O."/>
            <person name="Roalson E.H."/>
            <person name="Silva J.C."/>
            <person name="Silva M.G."/>
            <person name="Suarez C.E."/>
            <person name="Ueti M.W."/>
            <person name="Nene V.M."/>
            <person name="Mealey R.H."/>
            <person name="Knowles D.P."/>
            <person name="Brayton K.A."/>
        </authorList>
    </citation>
    <scope>NUCLEOTIDE SEQUENCE [LARGE SCALE GENOMIC DNA]</scope>
    <source>
        <strain evidence="2 3">WA</strain>
    </source>
</reference>
<dbReference type="KEGG" id="beq:BEWA_021960"/>
<feature type="coiled-coil region" evidence="1">
    <location>
        <begin position="162"/>
        <end position="189"/>
    </location>
</feature>
<dbReference type="STRING" id="1537102.L0AVT4"/>
<evidence type="ECO:0000313" key="3">
    <source>
        <dbReference type="Proteomes" id="UP000031512"/>
    </source>
</evidence>
<dbReference type="PANTHER" id="PTHR19316:SF18">
    <property type="entry name" value="HSP70-BINDING PROTEIN 1"/>
    <property type="match status" value="1"/>
</dbReference>
<dbReference type="EMBL" id="CP001669">
    <property type="protein sequence ID" value="AFZ79348.1"/>
    <property type="molecule type" value="Genomic_DNA"/>
</dbReference>
<dbReference type="InterPro" id="IPR016024">
    <property type="entry name" value="ARM-type_fold"/>
</dbReference>
<dbReference type="Proteomes" id="UP000031512">
    <property type="component" value="Chromosome 1"/>
</dbReference>
<protein>
    <recommendedName>
        <fullName evidence="4">Nucleotide exchange factor SIL1</fullName>
    </recommendedName>
</protein>
<dbReference type="GO" id="GO:0000774">
    <property type="term" value="F:adenyl-nucleotide exchange factor activity"/>
    <property type="evidence" value="ECO:0007669"/>
    <property type="project" value="TreeGrafter"/>
</dbReference>
<dbReference type="InterPro" id="IPR050693">
    <property type="entry name" value="Hsp70_NEF-Inhibitors"/>
</dbReference>
<dbReference type="RefSeq" id="XP_004829014.1">
    <property type="nucleotide sequence ID" value="XM_004828957.1"/>
</dbReference>
<evidence type="ECO:0000313" key="2">
    <source>
        <dbReference type="EMBL" id="AFZ79348.1"/>
    </source>
</evidence>
<dbReference type="GeneID" id="15806733"/>